<dbReference type="SUPFAM" id="SSF81442">
    <property type="entry name" value="Cytochrome c oxidase subunit I-like"/>
    <property type="match status" value="1"/>
</dbReference>
<feature type="transmembrane region" description="Helical" evidence="1">
    <location>
        <begin position="181"/>
        <end position="201"/>
    </location>
</feature>
<dbReference type="RefSeq" id="WP_230496488.1">
    <property type="nucleotide sequence ID" value="NZ_CAKJTG010000009.1"/>
</dbReference>
<comment type="caution">
    <text evidence="2">The sequence shown here is derived from an EMBL/GenBank/DDBJ whole genome shotgun (WGS) entry which is preliminary data.</text>
</comment>
<name>A0A9C7G9K3_9BACI</name>
<keyword evidence="1" id="KW-1133">Transmembrane helix</keyword>
<gene>
    <name evidence="2" type="ORF">NEOCIP111885_01940</name>
</gene>
<dbReference type="Gene3D" id="1.20.210.10">
    <property type="entry name" value="Cytochrome c oxidase-like, subunit I domain"/>
    <property type="match status" value="1"/>
</dbReference>
<evidence type="ECO:0000313" key="3">
    <source>
        <dbReference type="Proteomes" id="UP000789845"/>
    </source>
</evidence>
<organism evidence="2 3">
    <name type="scientific">Pseudoneobacillus rhizosphaerae</name>
    <dbReference type="NCBI Taxonomy" id="2880968"/>
    <lineage>
        <taxon>Bacteria</taxon>
        <taxon>Bacillati</taxon>
        <taxon>Bacillota</taxon>
        <taxon>Bacilli</taxon>
        <taxon>Bacillales</taxon>
        <taxon>Bacillaceae</taxon>
        <taxon>Pseudoneobacillus</taxon>
    </lineage>
</organism>
<feature type="transmembrane region" description="Helical" evidence="1">
    <location>
        <begin position="280"/>
        <end position="302"/>
    </location>
</feature>
<reference evidence="2" key="1">
    <citation type="submission" date="2021-10" db="EMBL/GenBank/DDBJ databases">
        <authorList>
            <person name="Criscuolo A."/>
        </authorList>
    </citation>
    <scope>NUCLEOTIDE SEQUENCE</scope>
    <source>
        <strain evidence="2">CIP111885</strain>
    </source>
</reference>
<feature type="transmembrane region" description="Helical" evidence="1">
    <location>
        <begin position="248"/>
        <end position="268"/>
    </location>
</feature>
<dbReference type="InterPro" id="IPR036927">
    <property type="entry name" value="Cyt_c_oxase-like_su1_sf"/>
</dbReference>
<feature type="transmembrane region" description="Helical" evidence="1">
    <location>
        <begin position="314"/>
        <end position="339"/>
    </location>
</feature>
<feature type="transmembrane region" description="Helical" evidence="1">
    <location>
        <begin position="222"/>
        <end position="242"/>
    </location>
</feature>
<feature type="transmembrane region" description="Helical" evidence="1">
    <location>
        <begin position="87"/>
        <end position="108"/>
    </location>
</feature>
<dbReference type="EMBL" id="CAKJTG010000009">
    <property type="protein sequence ID" value="CAG9608248.1"/>
    <property type="molecule type" value="Genomic_DNA"/>
</dbReference>
<evidence type="ECO:0000256" key="1">
    <source>
        <dbReference type="SAM" id="Phobius"/>
    </source>
</evidence>
<accession>A0A9C7G9K3</accession>
<protein>
    <submittedName>
        <fullName evidence="2">Uncharacterized protein</fullName>
    </submittedName>
</protein>
<feature type="transmembrane region" description="Helical" evidence="1">
    <location>
        <begin position="12"/>
        <end position="36"/>
    </location>
</feature>
<feature type="transmembrane region" description="Helical" evidence="1">
    <location>
        <begin position="144"/>
        <end position="169"/>
    </location>
</feature>
<evidence type="ECO:0000313" key="2">
    <source>
        <dbReference type="EMBL" id="CAG9608248.1"/>
    </source>
</evidence>
<dbReference type="AlphaFoldDB" id="A0A9C7G9K3"/>
<keyword evidence="1" id="KW-0812">Transmembrane</keyword>
<feature type="transmembrane region" description="Helical" evidence="1">
    <location>
        <begin position="363"/>
        <end position="384"/>
    </location>
</feature>
<keyword evidence="1" id="KW-0472">Membrane</keyword>
<proteinExistence type="predicted"/>
<feature type="transmembrane region" description="Helical" evidence="1">
    <location>
        <begin position="114"/>
        <end position="132"/>
    </location>
</feature>
<keyword evidence="3" id="KW-1185">Reference proteome</keyword>
<feature type="transmembrane region" description="Helical" evidence="1">
    <location>
        <begin position="390"/>
        <end position="413"/>
    </location>
</feature>
<dbReference type="Proteomes" id="UP000789845">
    <property type="component" value="Unassembled WGS sequence"/>
</dbReference>
<sequence>MIPQTTGNETNVKLPFSFFFFSLIALILSQAILLISGSDFANGHFRTPAIWSFAHLFILGWALMTAMGSMYQLVPVAFLTPIWSEKFGFIQFGVLAIGVSSFAGFLYWDPQNALIPGIITLTGILMFLFQMFMTLKKQAKPNILTAFVSSGLICLLLTIILGISLILSWKTGMMAGHYSEIFQSHLLLGVGGWFTLLIFGFSYKMVPMFSLSHGYSMNLSKYVLISYLAGIILTLISFFTNHPSLTKIGFLLLFIGFGLFAWHISTIISKRIKKKLDIPFMFALSAIGFGLLIHGLLFVSLFTEYSSNLIGPLLFLYFMLWIVLSILGYLYKIVPFLWWTHKYSKHVGKQNVPALKDLMNEKLALKLLSILIISCFIIYLGIILQVLMLAIFGLIILAITIISTAISILLVILK</sequence>